<name>A0ABT8KW90_9BACT</name>
<keyword evidence="1" id="KW-0472">Membrane</keyword>
<sequence>MLKIFKYSFFDLIRSRWIYAYFSFYLITAISLLYISNDLNRAILSLMNIVIILSPLIGTMFGVMYYYNSREFVELLLAQPVKRTAIFLGQYLGLTVSFSLSFGLGLGLPFLFNGILGSEEIGNFLILLLNGTLLTFIFTAIAFLISLLNENKIKGFGLAIIIWLFFAVIYDGLFLLSLVIFEDYPLDSFALIASIFNPIDLSRIFMMLQLDISALLGYTGAVFNKFLGTNMGIVVALISSLLWVFIPVKGFLHYSLKKDF</sequence>
<reference evidence="2" key="1">
    <citation type="submission" date="2023-06" db="EMBL/GenBank/DDBJ databases">
        <title>Genomic of Parafulvivirga corallium.</title>
        <authorList>
            <person name="Wang G."/>
        </authorList>
    </citation>
    <scope>NUCLEOTIDE SEQUENCE</scope>
    <source>
        <strain evidence="2">BMA10</strain>
    </source>
</reference>
<protein>
    <submittedName>
        <fullName evidence="2">ABC transporter permease</fullName>
    </submittedName>
</protein>
<feature type="transmembrane region" description="Helical" evidence="1">
    <location>
        <begin position="160"/>
        <end position="181"/>
    </location>
</feature>
<feature type="transmembrane region" description="Helical" evidence="1">
    <location>
        <begin position="124"/>
        <end position="148"/>
    </location>
</feature>
<dbReference type="RefSeq" id="WP_346755063.1">
    <property type="nucleotide sequence ID" value="NZ_JAUJEA010000014.1"/>
</dbReference>
<proteinExistence type="predicted"/>
<keyword evidence="3" id="KW-1185">Reference proteome</keyword>
<comment type="caution">
    <text evidence="2">The sequence shown here is derived from an EMBL/GenBank/DDBJ whole genome shotgun (WGS) entry which is preliminary data.</text>
</comment>
<evidence type="ECO:0000256" key="1">
    <source>
        <dbReference type="SAM" id="Phobius"/>
    </source>
</evidence>
<accession>A0ABT8KW90</accession>
<keyword evidence="1" id="KW-1133">Transmembrane helix</keyword>
<evidence type="ECO:0000313" key="2">
    <source>
        <dbReference type="EMBL" id="MDN5205039.1"/>
    </source>
</evidence>
<dbReference type="Proteomes" id="UP001172082">
    <property type="component" value="Unassembled WGS sequence"/>
</dbReference>
<feature type="transmembrane region" description="Helical" evidence="1">
    <location>
        <begin position="18"/>
        <end position="36"/>
    </location>
</feature>
<evidence type="ECO:0000313" key="3">
    <source>
        <dbReference type="Proteomes" id="UP001172082"/>
    </source>
</evidence>
<feature type="transmembrane region" description="Helical" evidence="1">
    <location>
        <begin position="226"/>
        <end position="246"/>
    </location>
</feature>
<dbReference type="EMBL" id="JAUJEA010000014">
    <property type="protein sequence ID" value="MDN5205039.1"/>
    <property type="molecule type" value="Genomic_DNA"/>
</dbReference>
<feature type="transmembrane region" description="Helical" evidence="1">
    <location>
        <begin position="88"/>
        <end position="112"/>
    </location>
</feature>
<organism evidence="2 3">
    <name type="scientific">Splendidivirga corallicola</name>
    <dbReference type="NCBI Taxonomy" id="3051826"/>
    <lineage>
        <taxon>Bacteria</taxon>
        <taxon>Pseudomonadati</taxon>
        <taxon>Bacteroidota</taxon>
        <taxon>Cytophagia</taxon>
        <taxon>Cytophagales</taxon>
        <taxon>Splendidivirgaceae</taxon>
        <taxon>Splendidivirga</taxon>
    </lineage>
</organism>
<gene>
    <name evidence="2" type="ORF">QQ008_26860</name>
</gene>
<feature type="transmembrane region" description="Helical" evidence="1">
    <location>
        <begin position="42"/>
        <end position="67"/>
    </location>
</feature>
<keyword evidence="1" id="KW-0812">Transmembrane</keyword>